<evidence type="ECO:0000256" key="4">
    <source>
        <dbReference type="ARBA" id="ARBA00022627"/>
    </source>
</evidence>
<gene>
    <name evidence="6" type="ORF">SAMN05421508_106283</name>
</gene>
<dbReference type="InterPro" id="IPR037138">
    <property type="entry name" value="His_deacetylse_dom_sf"/>
</dbReference>
<evidence type="ECO:0000259" key="5">
    <source>
        <dbReference type="Pfam" id="PF00850"/>
    </source>
</evidence>
<accession>A0A286GPZ8</accession>
<dbReference type="RefSeq" id="WP_097280035.1">
    <property type="nucleotide sequence ID" value="NZ_OCNJ01000006.1"/>
</dbReference>
<dbReference type="AlphaFoldDB" id="A0A286GPZ8"/>
<dbReference type="CDD" id="cd09994">
    <property type="entry name" value="HDAC_AcuC_like"/>
    <property type="match status" value="1"/>
</dbReference>
<dbReference type="UniPathway" id="UPA00040"/>
<feature type="domain" description="Histone deacetylase" evidence="5">
    <location>
        <begin position="22"/>
        <end position="307"/>
    </location>
</feature>
<dbReference type="PRINTS" id="PR01270">
    <property type="entry name" value="HDASUPER"/>
</dbReference>
<keyword evidence="4" id="KW-0006">Acetoin catabolism</keyword>
<keyword evidence="7" id="KW-1185">Reference proteome</keyword>
<evidence type="ECO:0000313" key="6">
    <source>
        <dbReference type="EMBL" id="SOD97159.1"/>
    </source>
</evidence>
<dbReference type="Gene3D" id="3.40.800.20">
    <property type="entry name" value="Histone deacetylase domain"/>
    <property type="match status" value="1"/>
</dbReference>
<dbReference type="InterPro" id="IPR023801">
    <property type="entry name" value="His_deacetylse_dom"/>
</dbReference>
<evidence type="ECO:0000256" key="3">
    <source>
        <dbReference type="ARBA" id="ARBA00020218"/>
    </source>
</evidence>
<evidence type="ECO:0000313" key="7">
    <source>
        <dbReference type="Proteomes" id="UP000219621"/>
    </source>
</evidence>
<evidence type="ECO:0000256" key="1">
    <source>
        <dbReference type="ARBA" id="ARBA00005101"/>
    </source>
</evidence>
<dbReference type="PANTHER" id="PTHR10625">
    <property type="entry name" value="HISTONE DEACETYLASE HDAC1-RELATED"/>
    <property type="match status" value="1"/>
</dbReference>
<dbReference type="EMBL" id="OCNJ01000006">
    <property type="protein sequence ID" value="SOD97159.1"/>
    <property type="molecule type" value="Genomic_DNA"/>
</dbReference>
<dbReference type="SUPFAM" id="SSF52768">
    <property type="entry name" value="Arginase/deacetylase"/>
    <property type="match status" value="1"/>
</dbReference>
<dbReference type="GO" id="GO:0004407">
    <property type="term" value="F:histone deacetylase activity"/>
    <property type="evidence" value="ECO:0007669"/>
    <property type="project" value="TreeGrafter"/>
</dbReference>
<evidence type="ECO:0000256" key="2">
    <source>
        <dbReference type="ARBA" id="ARBA00005947"/>
    </source>
</evidence>
<dbReference type="InterPro" id="IPR023696">
    <property type="entry name" value="Ureohydrolase_dom_sf"/>
</dbReference>
<dbReference type="GO" id="GO:0045150">
    <property type="term" value="P:acetoin catabolic process"/>
    <property type="evidence" value="ECO:0007669"/>
    <property type="project" value="UniProtKB-UniPathway"/>
</dbReference>
<dbReference type="PANTHER" id="PTHR10625:SF10">
    <property type="entry name" value="HISTONE DEACETYLASE HDAC1"/>
    <property type="match status" value="1"/>
</dbReference>
<comment type="similarity">
    <text evidence="2">Belongs to the histone deacetylase family.</text>
</comment>
<name>A0A286GPZ8_9PROT</name>
<protein>
    <recommendedName>
        <fullName evidence="3">Acetoin utilization protein AcuC</fullName>
    </recommendedName>
</protein>
<dbReference type="Proteomes" id="UP000219621">
    <property type="component" value="Unassembled WGS sequence"/>
</dbReference>
<reference evidence="6 7" key="1">
    <citation type="submission" date="2017-09" db="EMBL/GenBank/DDBJ databases">
        <authorList>
            <person name="Ehlers B."/>
            <person name="Leendertz F.H."/>
        </authorList>
    </citation>
    <scope>NUCLEOTIDE SEQUENCE [LARGE SCALE GENOMIC DNA]</scope>
    <source>
        <strain evidence="6 7">USBA 140</strain>
    </source>
</reference>
<dbReference type="GO" id="GO:0040029">
    <property type="term" value="P:epigenetic regulation of gene expression"/>
    <property type="evidence" value="ECO:0007669"/>
    <property type="project" value="TreeGrafter"/>
</dbReference>
<dbReference type="Pfam" id="PF00850">
    <property type="entry name" value="Hist_deacetyl"/>
    <property type="match status" value="1"/>
</dbReference>
<organism evidence="6 7">
    <name type="scientific">Caenispirillum bisanense</name>
    <dbReference type="NCBI Taxonomy" id="414052"/>
    <lineage>
        <taxon>Bacteria</taxon>
        <taxon>Pseudomonadati</taxon>
        <taxon>Pseudomonadota</taxon>
        <taxon>Alphaproteobacteria</taxon>
        <taxon>Rhodospirillales</taxon>
        <taxon>Novispirillaceae</taxon>
        <taxon>Caenispirillum</taxon>
    </lineage>
</organism>
<comment type="pathway">
    <text evidence="1">Ketone degradation; acetoin degradation.</text>
</comment>
<sequence>MLSRPLLVAHEIYRLSRYGRTHPLSIPRVSTVLDLCRALGWLPDDQYVESPRATAEQLARFHDPAYVAALMAAERDQDLPEADRQRFNIGVNNNPIYPEVFRRPATACGGSMRAADLVRDGGIVHHPPGGTHHGRRAQASGFCYLNDPVLGLLRLLDLGVAPILYVDLDAHHGDGVQDAFHDDERVFTVSIHEHDRWPRTGAVDDRAGGAARNLPVPRGFNDSELDYLIETAVIPLAERLQPAALMIQCGCDGLADDPQSRLMLSNRGYWRAVSLLKGLAPRVIVLGGGGYNPWSVARCWSGVWATLNGLPIPERLPAAAESMLRGLWWTHRRGRNPPEEWFTTLADTPNTGDVREEVRDVARRVLA</sequence>
<dbReference type="InterPro" id="IPR003085">
    <property type="entry name" value="AcuC"/>
</dbReference>
<dbReference type="InterPro" id="IPR000286">
    <property type="entry name" value="HDACs"/>
</dbReference>
<dbReference type="OrthoDB" id="9808367at2"/>
<proteinExistence type="inferred from homology"/>